<evidence type="ECO:0000313" key="5">
    <source>
        <dbReference type="EMBL" id="KAF2478783.1"/>
    </source>
</evidence>
<accession>A0A6A6PGM9</accession>
<dbReference type="OrthoDB" id="346910at2759"/>
<sequence>MHLASRDITSLSTLPFNSSSRCLQPQFHSQDTARPASDELSRSPSHHADTLISNPSVISLHPRSPQMADSVDRVFGHALNTVNKIRPGSQKPPSADRLALYGLYKQSMEGDVAAIADRPDESSSPANLSPEGLKKEQEKWDAWKANEGLSRTQAKRQYIGKLIDTMHKYASTTPQARELVEELEFVWDQIKNNSQNPSSGSDHSSPLRHTERGGGYIQNGSSGAVPSSAAAFGDAGNEGDVPHIGRPPPMRVLSPVSQADEEEMLLDEEREEFVDAPVSQLDDGDLAELSEYGADDAELQAAAAATRPRKPVPSQSDGRWRRRMESSLVKLTTEVAALREILQYRRYDRDKRTLGGWILRLSWWAVQLFMADAVLLWVVILYLRRKDDRRLEGAVRVLLGDAVAQVQKVGREVRRIGGPKPSRD</sequence>
<dbReference type="Gene3D" id="1.20.80.10">
    <property type="match status" value="1"/>
</dbReference>
<feature type="domain" description="ACB" evidence="4">
    <location>
        <begin position="71"/>
        <end position="171"/>
    </location>
</feature>
<dbReference type="SUPFAM" id="SSF47027">
    <property type="entry name" value="Acyl-CoA binding protein"/>
    <property type="match status" value="1"/>
</dbReference>
<feature type="compositionally biased region" description="Polar residues" evidence="2">
    <location>
        <begin position="192"/>
        <end position="204"/>
    </location>
</feature>
<feature type="compositionally biased region" description="Polar residues" evidence="2">
    <location>
        <begin position="19"/>
        <end position="32"/>
    </location>
</feature>
<organism evidence="5 6">
    <name type="scientific">Neohortaea acidophila</name>
    <dbReference type="NCBI Taxonomy" id="245834"/>
    <lineage>
        <taxon>Eukaryota</taxon>
        <taxon>Fungi</taxon>
        <taxon>Dikarya</taxon>
        <taxon>Ascomycota</taxon>
        <taxon>Pezizomycotina</taxon>
        <taxon>Dothideomycetes</taxon>
        <taxon>Dothideomycetidae</taxon>
        <taxon>Mycosphaerellales</taxon>
        <taxon>Teratosphaeriaceae</taxon>
        <taxon>Neohortaea</taxon>
    </lineage>
</organism>
<evidence type="ECO:0000256" key="2">
    <source>
        <dbReference type="SAM" id="MobiDB-lite"/>
    </source>
</evidence>
<keyword evidence="3" id="KW-0472">Membrane</keyword>
<dbReference type="InterPro" id="IPR000582">
    <property type="entry name" value="Acyl-CoA-binding_protein"/>
</dbReference>
<name>A0A6A6PGM9_9PEZI</name>
<gene>
    <name evidence="5" type="ORF">BDY17DRAFT_305832</name>
</gene>
<reference evidence="5" key="1">
    <citation type="journal article" date="2020" name="Stud. Mycol.">
        <title>101 Dothideomycetes genomes: a test case for predicting lifestyles and emergence of pathogens.</title>
        <authorList>
            <person name="Haridas S."/>
            <person name="Albert R."/>
            <person name="Binder M."/>
            <person name="Bloem J."/>
            <person name="Labutti K."/>
            <person name="Salamov A."/>
            <person name="Andreopoulos B."/>
            <person name="Baker S."/>
            <person name="Barry K."/>
            <person name="Bills G."/>
            <person name="Bluhm B."/>
            <person name="Cannon C."/>
            <person name="Castanera R."/>
            <person name="Culley D."/>
            <person name="Daum C."/>
            <person name="Ezra D."/>
            <person name="Gonzalez J."/>
            <person name="Henrissat B."/>
            <person name="Kuo A."/>
            <person name="Liang C."/>
            <person name="Lipzen A."/>
            <person name="Lutzoni F."/>
            <person name="Magnuson J."/>
            <person name="Mondo S."/>
            <person name="Nolan M."/>
            <person name="Ohm R."/>
            <person name="Pangilinan J."/>
            <person name="Park H.-J."/>
            <person name="Ramirez L."/>
            <person name="Alfaro M."/>
            <person name="Sun H."/>
            <person name="Tritt A."/>
            <person name="Yoshinaga Y."/>
            <person name="Zwiers L.-H."/>
            <person name="Turgeon B."/>
            <person name="Goodwin S."/>
            <person name="Spatafora J."/>
            <person name="Crous P."/>
            <person name="Grigoriev I."/>
        </authorList>
    </citation>
    <scope>NUCLEOTIDE SEQUENCE</scope>
    <source>
        <strain evidence="5">CBS 113389</strain>
    </source>
</reference>
<dbReference type="GO" id="GO:0006631">
    <property type="term" value="P:fatty acid metabolic process"/>
    <property type="evidence" value="ECO:0007669"/>
    <property type="project" value="TreeGrafter"/>
</dbReference>
<dbReference type="RefSeq" id="XP_033585353.1">
    <property type="nucleotide sequence ID" value="XM_033734924.1"/>
</dbReference>
<dbReference type="InterPro" id="IPR014352">
    <property type="entry name" value="FERM/acyl-CoA-bd_prot_sf"/>
</dbReference>
<keyword evidence="3" id="KW-1133">Transmembrane helix</keyword>
<evidence type="ECO:0000313" key="6">
    <source>
        <dbReference type="Proteomes" id="UP000799767"/>
    </source>
</evidence>
<feature type="region of interest" description="Disordered" evidence="2">
    <location>
        <begin position="117"/>
        <end position="137"/>
    </location>
</feature>
<keyword evidence="6" id="KW-1185">Reference proteome</keyword>
<dbReference type="GeneID" id="54475926"/>
<keyword evidence="3" id="KW-0812">Transmembrane</keyword>
<dbReference type="AlphaFoldDB" id="A0A6A6PGM9"/>
<evidence type="ECO:0000256" key="1">
    <source>
        <dbReference type="ARBA" id="ARBA00023121"/>
    </source>
</evidence>
<keyword evidence="1" id="KW-0446">Lipid-binding</keyword>
<dbReference type="PROSITE" id="PS51228">
    <property type="entry name" value="ACB_2"/>
    <property type="match status" value="1"/>
</dbReference>
<feature type="transmembrane region" description="Helical" evidence="3">
    <location>
        <begin position="361"/>
        <end position="383"/>
    </location>
</feature>
<feature type="compositionally biased region" description="Low complexity" evidence="2">
    <location>
        <begin position="220"/>
        <end position="233"/>
    </location>
</feature>
<feature type="region of interest" description="Disordered" evidence="2">
    <location>
        <begin position="300"/>
        <end position="319"/>
    </location>
</feature>
<dbReference type="PANTHER" id="PTHR23310">
    <property type="entry name" value="ACYL-COA-BINDING PROTEIN, ACBP"/>
    <property type="match status" value="1"/>
</dbReference>
<dbReference type="Pfam" id="PF00887">
    <property type="entry name" value="ACBP"/>
    <property type="match status" value="1"/>
</dbReference>
<evidence type="ECO:0000256" key="3">
    <source>
        <dbReference type="SAM" id="Phobius"/>
    </source>
</evidence>
<dbReference type="EMBL" id="MU001643">
    <property type="protein sequence ID" value="KAF2478783.1"/>
    <property type="molecule type" value="Genomic_DNA"/>
</dbReference>
<dbReference type="PANTHER" id="PTHR23310:SF133">
    <property type="entry name" value="COA BINDING PROTEIN, PUTATIVE (AFU_ORTHOLOGUE AFUA_1G12300)-RELATED"/>
    <property type="match status" value="1"/>
</dbReference>
<dbReference type="InterPro" id="IPR035984">
    <property type="entry name" value="Acyl-CoA-binding_sf"/>
</dbReference>
<feature type="compositionally biased region" description="Basic and acidic residues" evidence="2">
    <location>
        <begin position="36"/>
        <end position="49"/>
    </location>
</feature>
<feature type="region of interest" description="Disordered" evidence="2">
    <location>
        <begin position="192"/>
        <end position="253"/>
    </location>
</feature>
<dbReference type="GO" id="GO:0000062">
    <property type="term" value="F:fatty-acyl-CoA binding"/>
    <property type="evidence" value="ECO:0007669"/>
    <property type="project" value="InterPro"/>
</dbReference>
<proteinExistence type="predicted"/>
<protein>
    <submittedName>
        <fullName evidence="5">Acyl CoA binding protein-domain-containing protein</fullName>
    </submittedName>
</protein>
<feature type="region of interest" description="Disordered" evidence="2">
    <location>
        <begin position="19"/>
        <end position="65"/>
    </location>
</feature>
<evidence type="ECO:0000259" key="4">
    <source>
        <dbReference type="PROSITE" id="PS51228"/>
    </source>
</evidence>
<dbReference type="Proteomes" id="UP000799767">
    <property type="component" value="Unassembled WGS sequence"/>
</dbReference>